<protein>
    <submittedName>
        <fullName evidence="1">Uncharacterized protein</fullName>
    </submittedName>
</protein>
<keyword evidence="2" id="KW-1185">Reference proteome</keyword>
<gene>
    <name evidence="1" type="ORF">DSO57_1028439</name>
</gene>
<name>A0ACC2TNZ0_9FUNG</name>
<comment type="caution">
    <text evidence="1">The sequence shown here is derived from an EMBL/GenBank/DDBJ whole genome shotgun (WGS) entry which is preliminary data.</text>
</comment>
<proteinExistence type="predicted"/>
<dbReference type="EMBL" id="QTSX02002310">
    <property type="protein sequence ID" value="KAJ9076215.1"/>
    <property type="molecule type" value="Genomic_DNA"/>
</dbReference>
<dbReference type="Proteomes" id="UP001165960">
    <property type="component" value="Unassembled WGS sequence"/>
</dbReference>
<reference evidence="1" key="1">
    <citation type="submission" date="2022-04" db="EMBL/GenBank/DDBJ databases">
        <title>Genome of the entomopathogenic fungus Entomophthora muscae.</title>
        <authorList>
            <person name="Elya C."/>
            <person name="Lovett B.R."/>
            <person name="Lee E."/>
            <person name="Macias A.M."/>
            <person name="Hajek A.E."/>
            <person name="De Bivort B.L."/>
            <person name="Kasson M.T."/>
            <person name="De Fine Licht H.H."/>
            <person name="Stajich J.E."/>
        </authorList>
    </citation>
    <scope>NUCLEOTIDE SEQUENCE</scope>
    <source>
        <strain evidence="1">Berkeley</strain>
    </source>
</reference>
<evidence type="ECO:0000313" key="2">
    <source>
        <dbReference type="Proteomes" id="UP001165960"/>
    </source>
</evidence>
<accession>A0ACC2TNZ0</accession>
<evidence type="ECO:0000313" key="1">
    <source>
        <dbReference type="EMBL" id="KAJ9076215.1"/>
    </source>
</evidence>
<sequence length="111" mass="12010">MKLIKLLLVKISKRTITESDINAEGIPDLIDLLVDEAKAVSNSVDDLGASLWDRNNHEELSDAISNLASCTKSLLKLATSISSDSHHSWFESCAKQVASLESDLLVGATGW</sequence>
<organism evidence="1 2">
    <name type="scientific">Entomophthora muscae</name>
    <dbReference type="NCBI Taxonomy" id="34485"/>
    <lineage>
        <taxon>Eukaryota</taxon>
        <taxon>Fungi</taxon>
        <taxon>Fungi incertae sedis</taxon>
        <taxon>Zoopagomycota</taxon>
        <taxon>Entomophthoromycotina</taxon>
        <taxon>Entomophthoromycetes</taxon>
        <taxon>Entomophthorales</taxon>
        <taxon>Entomophthoraceae</taxon>
        <taxon>Entomophthora</taxon>
    </lineage>
</organism>